<proteinExistence type="predicted"/>
<comment type="caution">
    <text evidence="1">The sequence shown here is derived from an EMBL/GenBank/DDBJ whole genome shotgun (WGS) entry which is preliminary data.</text>
</comment>
<keyword evidence="2" id="KW-1185">Reference proteome</keyword>
<protein>
    <submittedName>
        <fullName evidence="1">Kinase-like domain-containing protein</fullName>
    </submittedName>
</protein>
<evidence type="ECO:0000313" key="2">
    <source>
        <dbReference type="Proteomes" id="UP001433508"/>
    </source>
</evidence>
<dbReference type="EMBL" id="MU971346">
    <property type="protein sequence ID" value="KAK9239453.1"/>
    <property type="molecule type" value="Genomic_DNA"/>
</dbReference>
<evidence type="ECO:0000313" key="1">
    <source>
        <dbReference type="EMBL" id="KAK9239453.1"/>
    </source>
</evidence>
<organism evidence="1 2">
    <name type="scientific">Lipomyces kononenkoae</name>
    <name type="common">Yeast</name>
    <dbReference type="NCBI Taxonomy" id="34357"/>
    <lineage>
        <taxon>Eukaryota</taxon>
        <taxon>Fungi</taxon>
        <taxon>Dikarya</taxon>
        <taxon>Ascomycota</taxon>
        <taxon>Saccharomycotina</taxon>
        <taxon>Lipomycetes</taxon>
        <taxon>Lipomycetales</taxon>
        <taxon>Lipomycetaceae</taxon>
        <taxon>Lipomyces</taxon>
    </lineage>
</organism>
<sequence length="650" mass="72031">MDPPVLSPDHSTPRPVARLTLGLARLYASVRHHESSSSVVTRSAQFRRVPPGGKGIIRDKLEAPRVMRMRANRDDVDPTLRLRGTDDKMKTENLNLLSPSETPLPFSQSHTLLVRRYRPLMQLGIGAFATTFLAEDTFSTTDPPKRVAIKKLAKEYSHIGSHEALLLSDLRKLRSQHFVEFVSSFYDGGCMHLVLECLDASQSVALPLCGHNVGHFSLVCPDRIHSFAKIAVQLLSGMQELHSQGWIHADLKPENIMYVPTRSADDSRHKIKIIDLGNATRQADTSAYHDNFDIQSVGYRAPEVLLGDTGFDARIDIWSVGVILLELLLAGDEAAGLRASNGKIVTGGSRIEVISVIKHWFGSLECYRHSASSWLEEFGDSPTTSSPQAKLEHNTEIKLETAWRGSNGADMEEAKFFTPSPIPKHEKYVGSSERRRRKAADSIARDYVRRKRKPLASMTPDNLLRKSSLSLSPAPTTAAKPSRMPPVTPMPNDVRPRIHLTAEMLSESPSPILRLRSSSPISSLPRSPPFRKSEVMNTKNIDSKSNGKNSTMGIQEEIIVAVPKKEKEGGEDEIAKVVTNGEEAPSKAAPAPKAVQLLNDPRRSDLSKFLLTLLAVDYRERPVATEALKNEFLRGELLGTWGKILLQDCR</sequence>
<accession>A0ACC3T695</accession>
<gene>
    <name evidence="1" type="ORF">V1525DRAFT_398115</name>
</gene>
<reference evidence="2" key="1">
    <citation type="journal article" date="2024" name="Front. Bioeng. Biotechnol.">
        <title>Genome-scale model development and genomic sequencing of the oleaginous clade Lipomyces.</title>
        <authorList>
            <person name="Czajka J.J."/>
            <person name="Han Y."/>
            <person name="Kim J."/>
            <person name="Mondo S.J."/>
            <person name="Hofstad B.A."/>
            <person name="Robles A."/>
            <person name="Haridas S."/>
            <person name="Riley R."/>
            <person name="LaButti K."/>
            <person name="Pangilinan J."/>
            <person name="Andreopoulos W."/>
            <person name="Lipzen A."/>
            <person name="Yan J."/>
            <person name="Wang M."/>
            <person name="Ng V."/>
            <person name="Grigoriev I.V."/>
            <person name="Spatafora J.W."/>
            <person name="Magnuson J.K."/>
            <person name="Baker S.E."/>
            <person name="Pomraning K.R."/>
        </authorList>
    </citation>
    <scope>NUCLEOTIDE SEQUENCE [LARGE SCALE GENOMIC DNA]</scope>
    <source>
        <strain evidence="2">CBS 7786</strain>
    </source>
</reference>
<dbReference type="Proteomes" id="UP001433508">
    <property type="component" value="Unassembled WGS sequence"/>
</dbReference>
<name>A0ACC3T695_LIPKO</name>